<accession>A0A6A6TMM6</accession>
<reference evidence="1" key="1">
    <citation type="journal article" date="2020" name="Stud. Mycol.">
        <title>101 Dothideomycetes genomes: a test case for predicting lifestyles and emergence of pathogens.</title>
        <authorList>
            <person name="Haridas S."/>
            <person name="Albert R."/>
            <person name="Binder M."/>
            <person name="Bloem J."/>
            <person name="Labutti K."/>
            <person name="Salamov A."/>
            <person name="Andreopoulos B."/>
            <person name="Baker S."/>
            <person name="Barry K."/>
            <person name="Bills G."/>
            <person name="Bluhm B."/>
            <person name="Cannon C."/>
            <person name="Castanera R."/>
            <person name="Culley D."/>
            <person name="Daum C."/>
            <person name="Ezra D."/>
            <person name="Gonzalez J."/>
            <person name="Henrissat B."/>
            <person name="Kuo A."/>
            <person name="Liang C."/>
            <person name="Lipzen A."/>
            <person name="Lutzoni F."/>
            <person name="Magnuson J."/>
            <person name="Mondo S."/>
            <person name="Nolan M."/>
            <person name="Ohm R."/>
            <person name="Pangilinan J."/>
            <person name="Park H.-J."/>
            <person name="Ramirez L."/>
            <person name="Alfaro M."/>
            <person name="Sun H."/>
            <person name="Tritt A."/>
            <person name="Yoshinaga Y."/>
            <person name="Zwiers L.-H."/>
            <person name="Turgeon B."/>
            <person name="Goodwin S."/>
            <person name="Spatafora J."/>
            <person name="Crous P."/>
            <person name="Grigoriev I."/>
        </authorList>
    </citation>
    <scope>NUCLEOTIDE SEQUENCE</scope>
    <source>
        <strain evidence="1">CBS 122681</strain>
    </source>
</reference>
<dbReference type="Proteomes" id="UP000799324">
    <property type="component" value="Unassembled WGS sequence"/>
</dbReference>
<organism evidence="1 2">
    <name type="scientific">Lophiostoma macrostomum CBS 122681</name>
    <dbReference type="NCBI Taxonomy" id="1314788"/>
    <lineage>
        <taxon>Eukaryota</taxon>
        <taxon>Fungi</taxon>
        <taxon>Dikarya</taxon>
        <taxon>Ascomycota</taxon>
        <taxon>Pezizomycotina</taxon>
        <taxon>Dothideomycetes</taxon>
        <taxon>Pleosporomycetidae</taxon>
        <taxon>Pleosporales</taxon>
        <taxon>Lophiostomataceae</taxon>
        <taxon>Lophiostoma</taxon>
    </lineage>
</organism>
<evidence type="ECO:0000313" key="1">
    <source>
        <dbReference type="EMBL" id="KAF2660193.1"/>
    </source>
</evidence>
<gene>
    <name evidence="1" type="ORF">K491DRAFT_688519</name>
</gene>
<keyword evidence="2" id="KW-1185">Reference proteome</keyword>
<feature type="non-terminal residue" evidence="1">
    <location>
        <position position="51"/>
    </location>
</feature>
<sequence>MGCGRSFAVCDVQVDMCTLNGERKGANEEFLILENGIGRPLALWVFAGFLH</sequence>
<proteinExistence type="predicted"/>
<protein>
    <submittedName>
        <fullName evidence="1">Uncharacterized protein</fullName>
    </submittedName>
</protein>
<evidence type="ECO:0000313" key="2">
    <source>
        <dbReference type="Proteomes" id="UP000799324"/>
    </source>
</evidence>
<name>A0A6A6TMM6_9PLEO</name>
<dbReference type="EMBL" id="MU004301">
    <property type="protein sequence ID" value="KAF2660193.1"/>
    <property type="molecule type" value="Genomic_DNA"/>
</dbReference>
<dbReference type="AlphaFoldDB" id="A0A6A6TMM6"/>